<accession>W1XII5</accession>
<evidence type="ECO:0000313" key="1">
    <source>
        <dbReference type="EMBL" id="ETJ30153.1"/>
    </source>
</evidence>
<comment type="caution">
    <text evidence="1">The sequence shown here is derived from an EMBL/GenBank/DDBJ whole genome shotgun (WGS) entry which is preliminary data.</text>
</comment>
<dbReference type="AlphaFoldDB" id="W1XII5"/>
<name>W1XII5_9ZZZZ</name>
<feature type="non-terminal residue" evidence="1">
    <location>
        <position position="41"/>
    </location>
</feature>
<reference evidence="1" key="1">
    <citation type="submission" date="2013-12" db="EMBL/GenBank/DDBJ databases">
        <title>A Varibaculum cambriense genome reconstructed from a premature infant gut community with otherwise low bacterial novelty that shifts toward anaerobic metabolism during the third week of life.</title>
        <authorList>
            <person name="Brown C.T."/>
            <person name="Sharon I."/>
            <person name="Thomas B.C."/>
            <person name="Castelle C.J."/>
            <person name="Morowitz M.J."/>
            <person name="Banfield J.F."/>
        </authorList>
    </citation>
    <scope>NUCLEOTIDE SEQUENCE</scope>
</reference>
<gene>
    <name evidence="1" type="ORF">Q604_UNBC15328G0001</name>
</gene>
<proteinExistence type="predicted"/>
<organism evidence="1">
    <name type="scientific">human gut metagenome</name>
    <dbReference type="NCBI Taxonomy" id="408170"/>
    <lineage>
        <taxon>unclassified sequences</taxon>
        <taxon>metagenomes</taxon>
        <taxon>organismal metagenomes</taxon>
    </lineage>
</organism>
<sequence length="41" mass="4538">MARTTRPLTNTEVLRAKALEKDLTLHDGNGLFLIVKTSGKK</sequence>
<dbReference type="EMBL" id="AZMM01015328">
    <property type="protein sequence ID" value="ETJ30153.1"/>
    <property type="molecule type" value="Genomic_DNA"/>
</dbReference>
<protein>
    <submittedName>
        <fullName evidence="1">Phage integrase</fullName>
    </submittedName>
</protein>